<keyword evidence="7 9" id="KW-0119">Carbohydrate metabolism</keyword>
<keyword evidence="5 8" id="KW-0418">Kinase</keyword>
<dbReference type="GO" id="GO:0004856">
    <property type="term" value="F:D-xylulokinase activity"/>
    <property type="evidence" value="ECO:0007669"/>
    <property type="project" value="UniProtKB-EC"/>
</dbReference>
<evidence type="ECO:0000313" key="12">
    <source>
        <dbReference type="EMBL" id="MFD2671860.1"/>
    </source>
</evidence>
<evidence type="ECO:0000256" key="5">
    <source>
        <dbReference type="ARBA" id="ARBA00022777"/>
    </source>
</evidence>
<gene>
    <name evidence="9 12" type="primary">xylB</name>
    <name evidence="12" type="ORF">ACFSUC_09590</name>
</gene>
<protein>
    <recommendedName>
        <fullName evidence="9">Xylulose kinase</fullName>
        <shortName evidence="9">Xylulokinase</shortName>
        <ecNumber evidence="9">2.7.1.17</ecNumber>
    </recommendedName>
</protein>
<dbReference type="NCBIfam" id="TIGR01312">
    <property type="entry name" value="XylB"/>
    <property type="match status" value="1"/>
</dbReference>
<evidence type="ECO:0000256" key="2">
    <source>
        <dbReference type="ARBA" id="ARBA00022629"/>
    </source>
</evidence>
<dbReference type="InterPro" id="IPR018484">
    <property type="entry name" value="FGGY_N"/>
</dbReference>
<organism evidence="12 13">
    <name type="scientific">Marinicrinis sediminis</name>
    <dbReference type="NCBI Taxonomy" id="1652465"/>
    <lineage>
        <taxon>Bacteria</taxon>
        <taxon>Bacillati</taxon>
        <taxon>Bacillota</taxon>
        <taxon>Bacilli</taxon>
        <taxon>Bacillales</taxon>
        <taxon>Paenibacillaceae</taxon>
    </lineage>
</organism>
<accession>A0ABW5R9Y6</accession>
<dbReference type="SUPFAM" id="SSF53067">
    <property type="entry name" value="Actin-like ATPase domain"/>
    <property type="match status" value="2"/>
</dbReference>
<feature type="domain" description="Carbohydrate kinase FGGY C-terminal" evidence="11">
    <location>
        <begin position="256"/>
        <end position="450"/>
    </location>
</feature>
<proteinExistence type="inferred from homology"/>
<dbReference type="PROSITE" id="PS00933">
    <property type="entry name" value="FGGY_KINASES_1"/>
    <property type="match status" value="1"/>
</dbReference>
<keyword evidence="3 8" id="KW-0808">Transferase</keyword>
<feature type="domain" description="Carbohydrate kinase FGGY N-terminal" evidence="10">
    <location>
        <begin position="4"/>
        <end position="246"/>
    </location>
</feature>
<dbReference type="InterPro" id="IPR006000">
    <property type="entry name" value="Xylulokinase"/>
</dbReference>
<dbReference type="PANTHER" id="PTHR43095">
    <property type="entry name" value="SUGAR KINASE"/>
    <property type="match status" value="1"/>
</dbReference>
<evidence type="ECO:0000256" key="4">
    <source>
        <dbReference type="ARBA" id="ARBA00022741"/>
    </source>
</evidence>
<dbReference type="Pfam" id="PF00370">
    <property type="entry name" value="FGGY_N"/>
    <property type="match status" value="1"/>
</dbReference>
<dbReference type="PROSITE" id="PS00445">
    <property type="entry name" value="FGGY_KINASES_2"/>
    <property type="match status" value="1"/>
</dbReference>
<dbReference type="InterPro" id="IPR000577">
    <property type="entry name" value="Carb_kinase_FGGY"/>
</dbReference>
<dbReference type="EMBL" id="JBHUMM010000017">
    <property type="protein sequence ID" value="MFD2671860.1"/>
    <property type="molecule type" value="Genomic_DNA"/>
</dbReference>
<keyword evidence="6 9" id="KW-0067">ATP-binding</keyword>
<evidence type="ECO:0000256" key="8">
    <source>
        <dbReference type="RuleBase" id="RU003733"/>
    </source>
</evidence>
<dbReference type="Proteomes" id="UP001597497">
    <property type="component" value="Unassembled WGS sequence"/>
</dbReference>
<dbReference type="PIRSF" id="PIRSF000538">
    <property type="entry name" value="GlpK"/>
    <property type="match status" value="1"/>
</dbReference>
<dbReference type="InterPro" id="IPR018483">
    <property type="entry name" value="Carb_kinase_FGGY_CS"/>
</dbReference>
<dbReference type="RefSeq" id="WP_379929335.1">
    <property type="nucleotide sequence ID" value="NZ_JBHUMM010000017.1"/>
</dbReference>
<comment type="similarity">
    <text evidence="1 8">Belongs to the FGGY kinase family.</text>
</comment>
<evidence type="ECO:0000256" key="7">
    <source>
        <dbReference type="ARBA" id="ARBA00023277"/>
    </source>
</evidence>
<keyword evidence="13" id="KW-1185">Reference proteome</keyword>
<dbReference type="InterPro" id="IPR050406">
    <property type="entry name" value="FGGY_Carb_Kinase"/>
</dbReference>
<name>A0ABW5R9Y6_9BACL</name>
<evidence type="ECO:0000256" key="3">
    <source>
        <dbReference type="ARBA" id="ARBA00022679"/>
    </source>
</evidence>
<dbReference type="InterPro" id="IPR018485">
    <property type="entry name" value="FGGY_C"/>
</dbReference>
<evidence type="ECO:0000256" key="6">
    <source>
        <dbReference type="ARBA" id="ARBA00022840"/>
    </source>
</evidence>
<evidence type="ECO:0000256" key="9">
    <source>
        <dbReference type="RuleBase" id="RU364073"/>
    </source>
</evidence>
<evidence type="ECO:0000313" key="13">
    <source>
        <dbReference type="Proteomes" id="UP001597497"/>
    </source>
</evidence>
<reference evidence="13" key="1">
    <citation type="journal article" date="2019" name="Int. J. Syst. Evol. Microbiol.">
        <title>The Global Catalogue of Microorganisms (GCM) 10K type strain sequencing project: providing services to taxonomists for standard genome sequencing and annotation.</title>
        <authorList>
            <consortium name="The Broad Institute Genomics Platform"/>
            <consortium name="The Broad Institute Genome Sequencing Center for Infectious Disease"/>
            <person name="Wu L."/>
            <person name="Ma J."/>
        </authorList>
    </citation>
    <scope>NUCLEOTIDE SEQUENCE [LARGE SCALE GENOMIC DNA]</scope>
    <source>
        <strain evidence="13">KCTC 33676</strain>
    </source>
</reference>
<dbReference type="InterPro" id="IPR043129">
    <property type="entry name" value="ATPase_NBD"/>
</dbReference>
<sequence length="505" mass="56361">MFTYLIAHDIGTSGNKATLYTTDGELVKSCVEDYPTRYFNRNWAEQNPEHWWRAVCISTQQLLQGIDPNHVIGISFSGQMMGCVCVDVNGTPLRDAIIWADQRAEHQEQAIRHSMDESSFYTITGHRISSSYSIEKLMWLKEHEPDVYQNTYKMLNAKDYIVFKLTGEMVTDYSDASGTNAFDLHTFQWSEEILKAAGIDESKLPELKESTYVVGTVTSEAARETGLSARTSVVCGAGDGICAAVGAGSVADGITYNYIGSSSWIGLTSSKPILDSEMRTFNWAHSIKGKISPCGTMQSAGGSYQWLVNEMCKFETNEALRSGIDKYELVNRQIEQSPTGARGILYLPYLMGERSPRWNPDAKGAFIGLRMEHTRQDVYRSVLEGVTLNLNVILGVFRQYLDIQQMTVIGGAAQGNAWRQIMADIYNIEIVKPKNLMEATSMGAAVIAGVGVGALDNFDAIHQFIEIETIQRPVDQHHQIYQKMMPIFEEAYQALVEVNDKLSHL</sequence>
<keyword evidence="4 9" id="KW-0547">Nucleotide-binding</keyword>
<dbReference type="EC" id="2.7.1.17" evidence="9"/>
<comment type="catalytic activity">
    <reaction evidence="9">
        <text>D-xylulose + ATP = D-xylulose 5-phosphate + ADP + H(+)</text>
        <dbReference type="Rhea" id="RHEA:10964"/>
        <dbReference type="ChEBI" id="CHEBI:15378"/>
        <dbReference type="ChEBI" id="CHEBI:17140"/>
        <dbReference type="ChEBI" id="CHEBI:30616"/>
        <dbReference type="ChEBI" id="CHEBI:57737"/>
        <dbReference type="ChEBI" id="CHEBI:456216"/>
        <dbReference type="EC" id="2.7.1.17"/>
    </reaction>
</comment>
<evidence type="ECO:0000256" key="1">
    <source>
        <dbReference type="ARBA" id="ARBA00009156"/>
    </source>
</evidence>
<dbReference type="CDD" id="cd07805">
    <property type="entry name" value="ASKHA_NBD_FGGY_CvXK-like"/>
    <property type="match status" value="1"/>
</dbReference>
<comment type="caution">
    <text evidence="12">The sequence shown here is derived from an EMBL/GenBank/DDBJ whole genome shotgun (WGS) entry which is preliminary data.</text>
</comment>
<keyword evidence="2 9" id="KW-0859">Xylose metabolism</keyword>
<evidence type="ECO:0000259" key="11">
    <source>
        <dbReference type="Pfam" id="PF02782"/>
    </source>
</evidence>
<dbReference type="Pfam" id="PF02782">
    <property type="entry name" value="FGGY_C"/>
    <property type="match status" value="1"/>
</dbReference>
<evidence type="ECO:0000259" key="10">
    <source>
        <dbReference type="Pfam" id="PF00370"/>
    </source>
</evidence>
<dbReference type="Gene3D" id="3.30.420.40">
    <property type="match status" value="2"/>
</dbReference>
<dbReference type="PANTHER" id="PTHR43095:SF5">
    <property type="entry name" value="XYLULOSE KINASE"/>
    <property type="match status" value="1"/>
</dbReference>